<gene>
    <name evidence="2" type="ORF">ZIOFF_000063</name>
</gene>
<feature type="domain" description="DUF569" evidence="1">
    <location>
        <begin position="8"/>
        <end position="108"/>
    </location>
</feature>
<dbReference type="EMBL" id="JACMSC010000001">
    <property type="protein sequence ID" value="KAG6535109.1"/>
    <property type="molecule type" value="Genomic_DNA"/>
</dbReference>
<dbReference type="InterPro" id="IPR008999">
    <property type="entry name" value="Actin-crosslinking"/>
</dbReference>
<evidence type="ECO:0000313" key="3">
    <source>
        <dbReference type="Proteomes" id="UP000734854"/>
    </source>
</evidence>
<protein>
    <recommendedName>
        <fullName evidence="1">DUF569 domain-containing protein</fullName>
    </recommendedName>
</protein>
<dbReference type="Pfam" id="PF04601">
    <property type="entry name" value="DUF569"/>
    <property type="match status" value="1"/>
</dbReference>
<dbReference type="SUPFAM" id="SSF50405">
    <property type="entry name" value="Actin-crosslinking proteins"/>
    <property type="match status" value="1"/>
</dbReference>
<accession>A0A8J5LR63</accession>
<dbReference type="AlphaFoldDB" id="A0A8J5LR63"/>
<proteinExistence type="predicted"/>
<name>A0A8J5LR63_ZINOF</name>
<dbReference type="PANTHER" id="PTHR31205">
    <property type="entry name" value="ACTIN CROSS-LINKING PROTEIN (DUF569)"/>
    <property type="match status" value="1"/>
</dbReference>
<evidence type="ECO:0000259" key="1">
    <source>
        <dbReference type="Pfam" id="PF04601"/>
    </source>
</evidence>
<evidence type="ECO:0000313" key="2">
    <source>
        <dbReference type="EMBL" id="KAG6535109.1"/>
    </source>
</evidence>
<sequence>MDQRSSVVCLCKTANHVLCFRSCCGRYLTASNEPVRLGVTGKKVTRSLPARLDSSLEWEPVRDGGQVKLMTRYGNFLRSNGGVPVLPWRNSVTHDVSHRTVSQCWVFWGVDVVKALPFSPHPAGHRRQGGQIVDVRCVLSEDSCNKNELLLLEFDADGAGDSKGDDSTPYVVGVLSSIEM</sequence>
<dbReference type="PANTHER" id="PTHR31205:SF69">
    <property type="entry name" value="ACTIN CROSS-LINKING PROTEIN (DUF569)"/>
    <property type="match status" value="1"/>
</dbReference>
<dbReference type="CDD" id="cd23340">
    <property type="entry name" value="beta-trefoil_FSCN_ACP-like"/>
    <property type="match status" value="1"/>
</dbReference>
<organism evidence="2 3">
    <name type="scientific">Zingiber officinale</name>
    <name type="common">Ginger</name>
    <name type="synonym">Amomum zingiber</name>
    <dbReference type="NCBI Taxonomy" id="94328"/>
    <lineage>
        <taxon>Eukaryota</taxon>
        <taxon>Viridiplantae</taxon>
        <taxon>Streptophyta</taxon>
        <taxon>Embryophyta</taxon>
        <taxon>Tracheophyta</taxon>
        <taxon>Spermatophyta</taxon>
        <taxon>Magnoliopsida</taxon>
        <taxon>Liliopsida</taxon>
        <taxon>Zingiberales</taxon>
        <taxon>Zingiberaceae</taxon>
        <taxon>Zingiber</taxon>
    </lineage>
</organism>
<comment type="caution">
    <text evidence="2">The sequence shown here is derived from an EMBL/GenBank/DDBJ whole genome shotgun (WGS) entry which is preliminary data.</text>
</comment>
<keyword evidence="3" id="KW-1185">Reference proteome</keyword>
<reference evidence="2 3" key="1">
    <citation type="submission" date="2020-08" db="EMBL/GenBank/DDBJ databases">
        <title>Plant Genome Project.</title>
        <authorList>
            <person name="Zhang R.-G."/>
        </authorList>
    </citation>
    <scope>NUCLEOTIDE SEQUENCE [LARGE SCALE GENOMIC DNA]</scope>
    <source>
        <tissue evidence="2">Rhizome</tissue>
    </source>
</reference>
<dbReference type="InterPro" id="IPR007679">
    <property type="entry name" value="DUF569"/>
</dbReference>
<dbReference type="Gene3D" id="2.80.10.50">
    <property type="match status" value="1"/>
</dbReference>
<dbReference type="Proteomes" id="UP000734854">
    <property type="component" value="Unassembled WGS sequence"/>
</dbReference>